<gene>
    <name evidence="1" type="ORF">AVDCRST_MAG64-3780</name>
</gene>
<evidence type="ECO:0000313" key="1">
    <source>
        <dbReference type="EMBL" id="CAA9435598.1"/>
    </source>
</evidence>
<name>A0A6J4QEC8_9BACT</name>
<proteinExistence type="predicted"/>
<dbReference type="AlphaFoldDB" id="A0A6J4QEC8"/>
<organism evidence="1">
    <name type="scientific">uncultured Phycisphaerae bacterium</name>
    <dbReference type="NCBI Taxonomy" id="904963"/>
    <lineage>
        <taxon>Bacteria</taxon>
        <taxon>Pseudomonadati</taxon>
        <taxon>Planctomycetota</taxon>
        <taxon>Phycisphaerae</taxon>
        <taxon>environmental samples</taxon>
    </lineage>
</organism>
<accession>A0A6J4QEC8</accession>
<sequence>MTTSSRSRLGAWSLQRPCATRGALVQSARPVALALRVPFVPLRGQILSSKPEALRWA</sequence>
<reference evidence="1" key="1">
    <citation type="submission" date="2020-02" db="EMBL/GenBank/DDBJ databases">
        <authorList>
            <person name="Meier V. D."/>
        </authorList>
    </citation>
    <scope>NUCLEOTIDE SEQUENCE</scope>
    <source>
        <strain evidence="1">AVDCRST_MAG64</strain>
    </source>
</reference>
<protein>
    <submittedName>
        <fullName evidence="1">Uncharacterized protein</fullName>
    </submittedName>
</protein>
<dbReference type="EMBL" id="CADCUQ010000875">
    <property type="protein sequence ID" value="CAA9435598.1"/>
    <property type="molecule type" value="Genomic_DNA"/>
</dbReference>